<gene>
    <name evidence="2" type="ORF">RYJ27_07095</name>
</gene>
<feature type="domain" description="Carboxymuconolactone decarboxylase-like" evidence="1">
    <location>
        <begin position="63"/>
        <end position="140"/>
    </location>
</feature>
<dbReference type="Proteomes" id="UP001329313">
    <property type="component" value="Chromosome"/>
</dbReference>
<dbReference type="PANTHER" id="PTHR35446:SF2">
    <property type="entry name" value="CARBOXYMUCONOLACTONE DECARBOXYLASE-LIKE DOMAIN-CONTAINING PROTEIN"/>
    <property type="match status" value="1"/>
</dbReference>
<dbReference type="InterPro" id="IPR010195">
    <property type="entry name" value="Uncharacterised_peroxidase-rel"/>
</dbReference>
<dbReference type="InterPro" id="IPR023923">
    <property type="entry name" value="AhpD_Avi7169"/>
</dbReference>
<dbReference type="NCBIfam" id="TIGR00778">
    <property type="entry name" value="ahpD_dom"/>
    <property type="match status" value="1"/>
</dbReference>
<evidence type="ECO:0000259" key="1">
    <source>
        <dbReference type="Pfam" id="PF02627"/>
    </source>
</evidence>
<dbReference type="GO" id="GO:0051920">
    <property type="term" value="F:peroxiredoxin activity"/>
    <property type="evidence" value="ECO:0007669"/>
    <property type="project" value="InterPro"/>
</dbReference>
<dbReference type="EMBL" id="CP137080">
    <property type="protein sequence ID" value="WOQ68505.1"/>
    <property type="molecule type" value="Genomic_DNA"/>
</dbReference>
<sequence length="198" mass="21861">MTESLAPETDLPVPQRFTQDVLGWVPWLEPLRETDLGERHFEALVQRSRAKNAYFRLLARDPAVLRERTLADFDIFFNVAEGLPRADREIAATAASRSNGCVYCASVHAGFATHHSGRRDDVQRLLDEGTGARIDPRWDAVVDASVALSQSPPALGSDELRALDAAGLDDLEVLDTIMSAAFFNWANRLMLSLGEPTL</sequence>
<protein>
    <submittedName>
        <fullName evidence="2">Alkylhydroperoxidase domain protein</fullName>
    </submittedName>
</protein>
<accession>A0AAU0MDY8</accession>
<dbReference type="RefSeq" id="WP_330169672.1">
    <property type="nucleotide sequence ID" value="NZ_CP137080.1"/>
</dbReference>
<dbReference type="NCBIfam" id="TIGR01926">
    <property type="entry name" value="peroxid_rel"/>
    <property type="match status" value="1"/>
</dbReference>
<dbReference type="NCBIfam" id="TIGR04030">
    <property type="entry name" value="perox_Avi_7169"/>
    <property type="match status" value="1"/>
</dbReference>
<proteinExistence type="predicted"/>
<dbReference type="InterPro" id="IPR029032">
    <property type="entry name" value="AhpD-like"/>
</dbReference>
<dbReference type="InterPro" id="IPR004675">
    <property type="entry name" value="AhpD_core"/>
</dbReference>
<dbReference type="Gene3D" id="1.20.1290.10">
    <property type="entry name" value="AhpD-like"/>
    <property type="match status" value="1"/>
</dbReference>
<keyword evidence="3" id="KW-1185">Reference proteome</keyword>
<name>A0AAU0MDY8_9MICO</name>
<organism evidence="2 3">
    <name type="scientific">Microbacterium limosum</name>
    <dbReference type="NCBI Taxonomy" id="3079935"/>
    <lineage>
        <taxon>Bacteria</taxon>
        <taxon>Bacillati</taxon>
        <taxon>Actinomycetota</taxon>
        <taxon>Actinomycetes</taxon>
        <taxon>Micrococcales</taxon>
        <taxon>Microbacteriaceae</taxon>
        <taxon>Microbacterium</taxon>
    </lineage>
</organism>
<evidence type="ECO:0000313" key="3">
    <source>
        <dbReference type="Proteomes" id="UP001329313"/>
    </source>
</evidence>
<dbReference type="PANTHER" id="PTHR35446">
    <property type="entry name" value="SI:CH211-175M2.5"/>
    <property type="match status" value="1"/>
</dbReference>
<evidence type="ECO:0000313" key="2">
    <source>
        <dbReference type="EMBL" id="WOQ68505.1"/>
    </source>
</evidence>
<dbReference type="AlphaFoldDB" id="A0AAU0MDY8"/>
<dbReference type="Pfam" id="PF02627">
    <property type="entry name" value="CMD"/>
    <property type="match status" value="1"/>
</dbReference>
<dbReference type="InterPro" id="IPR003779">
    <property type="entry name" value="CMD-like"/>
</dbReference>
<dbReference type="SUPFAM" id="SSF69118">
    <property type="entry name" value="AhpD-like"/>
    <property type="match status" value="1"/>
</dbReference>
<reference evidence="2 3" key="1">
    <citation type="submission" date="2023-10" db="EMBL/GenBank/DDBJ databases">
        <title>Y20.</title>
        <authorList>
            <person name="Zhang G."/>
            <person name="Ding Y."/>
        </authorList>
    </citation>
    <scope>NUCLEOTIDE SEQUENCE [LARGE SCALE GENOMIC DNA]</scope>
    <source>
        <strain evidence="2 3">Y20</strain>
    </source>
</reference>
<dbReference type="KEGG" id="mliy:RYJ27_07095"/>